<reference evidence="1 2" key="1">
    <citation type="journal article" date="2019" name="Commun. Biol.">
        <title>The bagworm genome reveals a unique fibroin gene that provides high tensile strength.</title>
        <authorList>
            <person name="Kono N."/>
            <person name="Nakamura H."/>
            <person name="Ohtoshi R."/>
            <person name="Tomita M."/>
            <person name="Numata K."/>
            <person name="Arakawa K."/>
        </authorList>
    </citation>
    <scope>NUCLEOTIDE SEQUENCE [LARGE SCALE GENOMIC DNA]</scope>
</reference>
<organism evidence="1 2">
    <name type="scientific">Eumeta variegata</name>
    <name type="common">Bagworm moth</name>
    <name type="synonym">Eumeta japonica</name>
    <dbReference type="NCBI Taxonomy" id="151549"/>
    <lineage>
        <taxon>Eukaryota</taxon>
        <taxon>Metazoa</taxon>
        <taxon>Ecdysozoa</taxon>
        <taxon>Arthropoda</taxon>
        <taxon>Hexapoda</taxon>
        <taxon>Insecta</taxon>
        <taxon>Pterygota</taxon>
        <taxon>Neoptera</taxon>
        <taxon>Endopterygota</taxon>
        <taxon>Lepidoptera</taxon>
        <taxon>Glossata</taxon>
        <taxon>Ditrysia</taxon>
        <taxon>Tineoidea</taxon>
        <taxon>Psychidae</taxon>
        <taxon>Oiketicinae</taxon>
        <taxon>Eumeta</taxon>
    </lineage>
</organism>
<evidence type="ECO:0000313" key="2">
    <source>
        <dbReference type="Proteomes" id="UP000299102"/>
    </source>
</evidence>
<dbReference type="Proteomes" id="UP000299102">
    <property type="component" value="Unassembled WGS sequence"/>
</dbReference>
<protein>
    <submittedName>
        <fullName evidence="1">Uncharacterized protein</fullName>
    </submittedName>
</protein>
<dbReference type="EMBL" id="BGZK01000312">
    <property type="protein sequence ID" value="GBP35942.1"/>
    <property type="molecule type" value="Genomic_DNA"/>
</dbReference>
<gene>
    <name evidence="1" type="ORF">EVAR_91493_1</name>
</gene>
<accession>A0A4C1VCB6</accession>
<comment type="caution">
    <text evidence="1">The sequence shown here is derived from an EMBL/GenBank/DDBJ whole genome shotgun (WGS) entry which is preliminary data.</text>
</comment>
<dbReference type="AlphaFoldDB" id="A0A4C1VCB6"/>
<evidence type="ECO:0000313" key="1">
    <source>
        <dbReference type="EMBL" id="GBP35942.1"/>
    </source>
</evidence>
<keyword evidence="2" id="KW-1185">Reference proteome</keyword>
<proteinExistence type="predicted"/>
<sequence length="69" mass="7836">MLRGCLVKDADGWRGKERSYASTVLVIRNSQEKGIPEAQLRHSYDESSLLCSRDNLFTAHYFDLGCCHS</sequence>
<name>A0A4C1VCB6_EUMVA</name>